<comment type="caution">
    <text evidence="9">The sequence shown here is derived from an EMBL/GenBank/DDBJ whole genome shotgun (WGS) entry which is preliminary data.</text>
</comment>
<feature type="active site" description="Charge relay system" evidence="5">
    <location>
        <position position="99"/>
    </location>
</feature>
<evidence type="ECO:0000256" key="4">
    <source>
        <dbReference type="ARBA" id="ARBA00022825"/>
    </source>
</evidence>
<dbReference type="InterPro" id="IPR022398">
    <property type="entry name" value="Peptidase_S8_His-AS"/>
</dbReference>
<dbReference type="GO" id="GO:0004252">
    <property type="term" value="F:serine-type endopeptidase activity"/>
    <property type="evidence" value="ECO:0007669"/>
    <property type="project" value="UniProtKB-UniRule"/>
</dbReference>
<dbReference type="Proteomes" id="UP000317238">
    <property type="component" value="Unassembled WGS sequence"/>
</dbReference>
<dbReference type="InterPro" id="IPR015500">
    <property type="entry name" value="Peptidase_S8_subtilisin-rel"/>
</dbReference>
<sequence>MTRKSQTPSRRLPLALLPTTDGIRQCETRLAFSASLAAAATADLLQDGLGPDDVSDVLMPMDSSGTLSPASNHSLLNQAADLRDMYGLTGDGQTIAVIDSGIAWDHEAFTSPGQGAGIGPGYRVVGGWDFAEDDADPYDDGPAGYHGTHVAGLLAGQSSESSGMAPEADLVALRVFDDSGAGSLEWIESALRWVHDSQNDFEHPITTVNLSIGAALNDANRDYAIGILEDELQLLHDDGILVFAAAGNYYANDEITPGTTDLLYPASSPNVIAVTSIDDGGQISDFAQRENGILAAPGEGQGSAVPDHVFGWDGNVNDYAALSGTSMATPQVAAATVLIREAMIASGLEPTADDVLQRLRDHASEHKDAGTGLTYYSIDLQSALDGLQPSGGSNQPDDGGEGETAVSASEVTTDHQSQQFTLDLRDGMSLNVRNHDGSEQTYLLTDQDGQILMDAAGGSDRLEILGSVGSERLRLSADPNSDVESRLIAGGVEIVLRGFEDVQFDGGGGSDRATLYDSSGDDLLESRSGDAVLSGVGFRFDVRDVVRTYVHATAGGNDAAYLYDSDGDDTLVVQPGFTSLRGTDSSGTSLFQSAYGFESVSPYATAGGHDTAELYDSVGDDVLSISPTRSMVSSGGYQVSARYFENVTAESASGGTDVAKIYSNESESQWHVAAGLTQWTSVDGATRIARGFDRVDAFENFQPVSLPLGFTPQAAPVPLDISDQDDERFEDATRRVFEQLGV</sequence>
<feature type="active site" description="Charge relay system" evidence="5">
    <location>
        <position position="146"/>
    </location>
</feature>
<feature type="region of interest" description="Disordered" evidence="7">
    <location>
        <begin position="384"/>
        <end position="416"/>
    </location>
</feature>
<dbReference type="EC" id="3.4.21.62" evidence="9"/>
<dbReference type="GO" id="GO:0006508">
    <property type="term" value="P:proteolysis"/>
    <property type="evidence" value="ECO:0007669"/>
    <property type="project" value="UniProtKB-KW"/>
</dbReference>
<evidence type="ECO:0000313" key="10">
    <source>
        <dbReference type="Proteomes" id="UP000317238"/>
    </source>
</evidence>
<dbReference type="RefSeq" id="WP_146440179.1">
    <property type="nucleotide sequence ID" value="NZ_SJPL01000001.1"/>
</dbReference>
<name>A0A5C5YB12_9PLAN</name>
<dbReference type="PROSITE" id="PS00136">
    <property type="entry name" value="SUBTILASE_ASP"/>
    <property type="match status" value="1"/>
</dbReference>
<dbReference type="InterPro" id="IPR036852">
    <property type="entry name" value="Peptidase_S8/S53_dom_sf"/>
</dbReference>
<dbReference type="EMBL" id="SJPL01000001">
    <property type="protein sequence ID" value="TWT72128.1"/>
    <property type="molecule type" value="Genomic_DNA"/>
</dbReference>
<evidence type="ECO:0000313" key="9">
    <source>
        <dbReference type="EMBL" id="TWT72128.1"/>
    </source>
</evidence>
<dbReference type="InterPro" id="IPR011049">
    <property type="entry name" value="Serralysin-like_metalloprot_C"/>
</dbReference>
<dbReference type="PANTHER" id="PTHR43806:SF11">
    <property type="entry name" value="CEREVISIN-RELATED"/>
    <property type="match status" value="1"/>
</dbReference>
<proteinExistence type="inferred from homology"/>
<evidence type="ECO:0000256" key="7">
    <source>
        <dbReference type="SAM" id="MobiDB-lite"/>
    </source>
</evidence>
<dbReference type="SUPFAM" id="SSF52743">
    <property type="entry name" value="Subtilisin-like"/>
    <property type="match status" value="1"/>
</dbReference>
<gene>
    <name evidence="9" type="primary">aprE</name>
    <name evidence="9" type="ORF">Pan14r_44450</name>
</gene>
<dbReference type="PRINTS" id="PR00723">
    <property type="entry name" value="SUBTILISIN"/>
</dbReference>
<protein>
    <submittedName>
        <fullName evidence="9">Subtilisin E</fullName>
        <ecNumber evidence="9">3.4.21.62</ecNumber>
    </submittedName>
</protein>
<reference evidence="9 10" key="1">
    <citation type="submission" date="2019-02" db="EMBL/GenBank/DDBJ databases">
        <title>Deep-cultivation of Planctomycetes and their phenomic and genomic characterization uncovers novel biology.</title>
        <authorList>
            <person name="Wiegand S."/>
            <person name="Jogler M."/>
            <person name="Boedeker C."/>
            <person name="Pinto D."/>
            <person name="Vollmers J."/>
            <person name="Rivas-Marin E."/>
            <person name="Kohn T."/>
            <person name="Peeters S.H."/>
            <person name="Heuer A."/>
            <person name="Rast P."/>
            <person name="Oberbeckmann S."/>
            <person name="Bunk B."/>
            <person name="Jeske O."/>
            <person name="Meyerdierks A."/>
            <person name="Storesund J.E."/>
            <person name="Kallscheuer N."/>
            <person name="Luecker S."/>
            <person name="Lage O.M."/>
            <person name="Pohl T."/>
            <person name="Merkel B.J."/>
            <person name="Hornburger P."/>
            <person name="Mueller R.-W."/>
            <person name="Bruemmer F."/>
            <person name="Labrenz M."/>
            <person name="Spormann A.M."/>
            <person name="Op Den Camp H."/>
            <person name="Overmann J."/>
            <person name="Amann R."/>
            <person name="Jetten M.S.M."/>
            <person name="Mascher T."/>
            <person name="Medema M.H."/>
            <person name="Devos D.P."/>
            <person name="Kaster A.-K."/>
            <person name="Ovreas L."/>
            <person name="Rohde M."/>
            <person name="Galperin M.Y."/>
            <person name="Jogler C."/>
        </authorList>
    </citation>
    <scope>NUCLEOTIDE SEQUENCE [LARGE SCALE GENOMIC DNA]</scope>
    <source>
        <strain evidence="9 10">Pan14r</strain>
    </source>
</reference>
<dbReference type="SUPFAM" id="SSF51120">
    <property type="entry name" value="beta-Roll"/>
    <property type="match status" value="1"/>
</dbReference>
<dbReference type="AlphaFoldDB" id="A0A5C5YB12"/>
<evidence type="ECO:0000256" key="2">
    <source>
        <dbReference type="ARBA" id="ARBA00022670"/>
    </source>
</evidence>
<evidence type="ECO:0000256" key="3">
    <source>
        <dbReference type="ARBA" id="ARBA00022801"/>
    </source>
</evidence>
<dbReference type="InterPro" id="IPR023827">
    <property type="entry name" value="Peptidase_S8_Asp-AS"/>
</dbReference>
<evidence type="ECO:0000256" key="1">
    <source>
        <dbReference type="ARBA" id="ARBA00011073"/>
    </source>
</evidence>
<dbReference type="PROSITE" id="PS00138">
    <property type="entry name" value="SUBTILASE_SER"/>
    <property type="match status" value="1"/>
</dbReference>
<evidence type="ECO:0000256" key="6">
    <source>
        <dbReference type="RuleBase" id="RU003355"/>
    </source>
</evidence>
<accession>A0A5C5YB12</accession>
<dbReference type="InterPro" id="IPR050131">
    <property type="entry name" value="Peptidase_S8_subtilisin-like"/>
</dbReference>
<dbReference type="InterPro" id="IPR000209">
    <property type="entry name" value="Peptidase_S8/S53_dom"/>
</dbReference>
<evidence type="ECO:0000259" key="8">
    <source>
        <dbReference type="Pfam" id="PF00082"/>
    </source>
</evidence>
<evidence type="ECO:0000256" key="5">
    <source>
        <dbReference type="PROSITE-ProRule" id="PRU01240"/>
    </source>
</evidence>
<dbReference type="PANTHER" id="PTHR43806">
    <property type="entry name" value="PEPTIDASE S8"/>
    <property type="match status" value="1"/>
</dbReference>
<keyword evidence="3 5" id="KW-0378">Hydrolase</keyword>
<keyword evidence="4 5" id="KW-0720">Serine protease</keyword>
<dbReference type="Gene3D" id="3.40.50.200">
    <property type="entry name" value="Peptidase S8/S53 domain"/>
    <property type="match status" value="1"/>
</dbReference>
<comment type="similarity">
    <text evidence="1 5 6">Belongs to the peptidase S8 family.</text>
</comment>
<dbReference type="InterPro" id="IPR023828">
    <property type="entry name" value="Peptidase_S8_Ser-AS"/>
</dbReference>
<feature type="compositionally biased region" description="Polar residues" evidence="7">
    <location>
        <begin position="406"/>
        <end position="416"/>
    </location>
</feature>
<dbReference type="PROSITE" id="PS00137">
    <property type="entry name" value="SUBTILASE_HIS"/>
    <property type="match status" value="1"/>
</dbReference>
<dbReference type="Pfam" id="PF00082">
    <property type="entry name" value="Peptidase_S8"/>
    <property type="match status" value="1"/>
</dbReference>
<dbReference type="PROSITE" id="PS51892">
    <property type="entry name" value="SUBTILASE"/>
    <property type="match status" value="1"/>
</dbReference>
<keyword evidence="2 5" id="KW-0645">Protease</keyword>
<dbReference type="OrthoDB" id="252653at2"/>
<feature type="active site" description="Charge relay system" evidence="5">
    <location>
        <position position="326"/>
    </location>
</feature>
<keyword evidence="10" id="KW-1185">Reference proteome</keyword>
<feature type="domain" description="Peptidase S8/S53" evidence="8">
    <location>
        <begin position="90"/>
        <end position="343"/>
    </location>
</feature>
<organism evidence="9 10">
    <name type="scientific">Crateriforma conspicua</name>
    <dbReference type="NCBI Taxonomy" id="2527996"/>
    <lineage>
        <taxon>Bacteria</taxon>
        <taxon>Pseudomonadati</taxon>
        <taxon>Planctomycetota</taxon>
        <taxon>Planctomycetia</taxon>
        <taxon>Planctomycetales</taxon>
        <taxon>Planctomycetaceae</taxon>
        <taxon>Crateriforma</taxon>
    </lineage>
</organism>